<protein>
    <recommendedName>
        <fullName evidence="4">Copper-containing nitrite reductase</fullName>
        <ecNumber evidence="3">1.7.2.1</ecNumber>
    </recommendedName>
</protein>
<name>A0A0F9EA62_9ZZZZ</name>
<keyword evidence="6" id="KW-0677">Repeat</keyword>
<reference evidence="12" key="1">
    <citation type="journal article" date="2015" name="Nature">
        <title>Complex archaea that bridge the gap between prokaryotes and eukaryotes.</title>
        <authorList>
            <person name="Spang A."/>
            <person name="Saw J.H."/>
            <person name="Jorgensen S.L."/>
            <person name="Zaremba-Niedzwiedzka K."/>
            <person name="Martijn J."/>
            <person name="Lind A.E."/>
            <person name="van Eijk R."/>
            <person name="Schleper C."/>
            <person name="Guy L."/>
            <person name="Ettema T.J."/>
        </authorList>
    </citation>
    <scope>NUCLEOTIDE SEQUENCE</scope>
</reference>
<feature type="compositionally biased region" description="Polar residues" evidence="10">
    <location>
        <begin position="75"/>
        <end position="93"/>
    </location>
</feature>
<dbReference type="Gene3D" id="2.60.40.420">
    <property type="entry name" value="Cupredoxins - blue copper proteins"/>
    <property type="match status" value="2"/>
</dbReference>
<evidence type="ECO:0000256" key="10">
    <source>
        <dbReference type="SAM" id="MobiDB-lite"/>
    </source>
</evidence>
<organism evidence="12">
    <name type="scientific">marine sediment metagenome</name>
    <dbReference type="NCBI Taxonomy" id="412755"/>
    <lineage>
        <taxon>unclassified sequences</taxon>
        <taxon>metagenomes</taxon>
        <taxon>ecological metagenomes</taxon>
    </lineage>
</organism>
<evidence type="ECO:0000256" key="9">
    <source>
        <dbReference type="ARBA" id="ARBA00049340"/>
    </source>
</evidence>
<evidence type="ECO:0000256" key="8">
    <source>
        <dbReference type="ARBA" id="ARBA00023008"/>
    </source>
</evidence>
<dbReference type="AlphaFoldDB" id="A0A0F9EA62"/>
<sequence>MKRPIERTQTKRSVPESTSDSSPVRMDRRSVLIGSAGLAAGGVLASTAARADGNGSTQPAQSQSAKPGSGAGNRLYSSNPTHSDMADISQNPANVPPAITRREPATVRLEFETIEIEAHLDANSTYRFWTFNGKVPGPFARVRVGDTVEVYLKNHEDSWYAHNIDLHAVTGPGGGAALAQPGPGEDYSFKFKALNAGLYVYHCAVSPVAQHISNGMYGLILVEPEEGLPPVDREYYVMQGELYTEERFGTSGPLNESYDKLVDERPEFFIFNGHTGALTEHYPLKANVGETVRIFFGVGGPNYISSFHVIGEIFERVYLQGSLETPPLRDVQTVTVPAGGSAMVEFKCDVPGRFVLVDHALSRAEKGLAGYLFVEGDEVPEVFSSLNG</sequence>
<accession>A0A0F9EA62</accession>
<comment type="catalytic activity">
    <reaction evidence="9">
        <text>nitric oxide + Fe(III)-[cytochrome c] + H2O = Fe(II)-[cytochrome c] + nitrite + 2 H(+)</text>
        <dbReference type="Rhea" id="RHEA:15233"/>
        <dbReference type="Rhea" id="RHEA-COMP:10350"/>
        <dbReference type="Rhea" id="RHEA-COMP:14399"/>
        <dbReference type="ChEBI" id="CHEBI:15377"/>
        <dbReference type="ChEBI" id="CHEBI:15378"/>
        <dbReference type="ChEBI" id="CHEBI:16301"/>
        <dbReference type="ChEBI" id="CHEBI:16480"/>
        <dbReference type="ChEBI" id="CHEBI:29033"/>
        <dbReference type="ChEBI" id="CHEBI:29034"/>
        <dbReference type="EC" id="1.7.2.1"/>
    </reaction>
</comment>
<evidence type="ECO:0000259" key="11">
    <source>
        <dbReference type="Pfam" id="PF07732"/>
    </source>
</evidence>
<dbReference type="CDD" id="cd11020">
    <property type="entry name" value="CuRO_1_CuNIR"/>
    <property type="match status" value="1"/>
</dbReference>
<feature type="region of interest" description="Disordered" evidence="10">
    <location>
        <begin position="49"/>
        <end position="101"/>
    </location>
</feature>
<dbReference type="CDD" id="cd04208">
    <property type="entry name" value="CuRO_2_CuNIR"/>
    <property type="match status" value="1"/>
</dbReference>
<dbReference type="PANTHER" id="PTHR11709:SF394">
    <property type="entry name" value="FI03373P-RELATED"/>
    <property type="match status" value="1"/>
</dbReference>
<dbReference type="FunFam" id="2.60.40.420:FF:000093">
    <property type="entry name" value="Copper-containing nitrite reductase"/>
    <property type="match status" value="1"/>
</dbReference>
<comment type="cofactor">
    <cofactor evidence="1">
        <name>Cu(+)</name>
        <dbReference type="ChEBI" id="CHEBI:49552"/>
    </cofactor>
</comment>
<keyword evidence="7" id="KW-0560">Oxidoreductase</keyword>
<evidence type="ECO:0000256" key="2">
    <source>
        <dbReference type="ARBA" id="ARBA00011233"/>
    </source>
</evidence>
<evidence type="ECO:0000256" key="6">
    <source>
        <dbReference type="ARBA" id="ARBA00022737"/>
    </source>
</evidence>
<dbReference type="InterPro" id="IPR045087">
    <property type="entry name" value="Cu-oxidase_fam"/>
</dbReference>
<dbReference type="GO" id="GO:0050421">
    <property type="term" value="F:nitrite reductase (NO-forming) activity"/>
    <property type="evidence" value="ECO:0007669"/>
    <property type="project" value="UniProtKB-EC"/>
</dbReference>
<evidence type="ECO:0000256" key="7">
    <source>
        <dbReference type="ARBA" id="ARBA00023002"/>
    </source>
</evidence>
<dbReference type="InterPro" id="IPR006311">
    <property type="entry name" value="TAT_signal"/>
</dbReference>
<dbReference type="PANTHER" id="PTHR11709">
    <property type="entry name" value="MULTI-COPPER OXIDASE"/>
    <property type="match status" value="1"/>
</dbReference>
<dbReference type="GO" id="GO:0005507">
    <property type="term" value="F:copper ion binding"/>
    <property type="evidence" value="ECO:0007669"/>
    <property type="project" value="InterPro"/>
</dbReference>
<gene>
    <name evidence="12" type="ORF">LCGC14_2100740</name>
</gene>
<dbReference type="EC" id="1.7.2.1" evidence="3"/>
<dbReference type="EMBL" id="LAZR01025769">
    <property type="protein sequence ID" value="KKL70854.1"/>
    <property type="molecule type" value="Genomic_DNA"/>
</dbReference>
<feature type="region of interest" description="Disordered" evidence="10">
    <location>
        <begin position="1"/>
        <end position="29"/>
    </location>
</feature>
<evidence type="ECO:0000256" key="1">
    <source>
        <dbReference type="ARBA" id="ARBA00001960"/>
    </source>
</evidence>
<feature type="compositionally biased region" description="Polar residues" evidence="10">
    <location>
        <begin position="54"/>
        <end position="66"/>
    </location>
</feature>
<dbReference type="Pfam" id="PF07732">
    <property type="entry name" value="Cu-oxidase_3"/>
    <property type="match status" value="1"/>
</dbReference>
<feature type="domain" description="Plastocyanin-like" evidence="11">
    <location>
        <begin position="119"/>
        <end position="226"/>
    </location>
</feature>
<keyword evidence="5" id="KW-0479">Metal-binding</keyword>
<comment type="caution">
    <text evidence="12">The sequence shown here is derived from an EMBL/GenBank/DDBJ whole genome shotgun (WGS) entry which is preliminary data.</text>
</comment>
<feature type="compositionally biased region" description="Polar residues" evidence="10">
    <location>
        <begin position="11"/>
        <end position="22"/>
    </location>
</feature>
<dbReference type="NCBIfam" id="TIGR02376">
    <property type="entry name" value="Cu_nitrite_red"/>
    <property type="match status" value="1"/>
</dbReference>
<dbReference type="SUPFAM" id="SSF49503">
    <property type="entry name" value="Cupredoxins"/>
    <property type="match status" value="2"/>
</dbReference>
<proteinExistence type="predicted"/>
<dbReference type="InterPro" id="IPR001287">
    <property type="entry name" value="NO2-reductase_Cu"/>
</dbReference>
<evidence type="ECO:0000256" key="4">
    <source>
        <dbReference type="ARBA" id="ARBA00017290"/>
    </source>
</evidence>
<dbReference type="PROSITE" id="PS51318">
    <property type="entry name" value="TAT"/>
    <property type="match status" value="1"/>
</dbReference>
<dbReference type="InterPro" id="IPR011707">
    <property type="entry name" value="Cu-oxidase-like_N"/>
</dbReference>
<evidence type="ECO:0000256" key="5">
    <source>
        <dbReference type="ARBA" id="ARBA00022723"/>
    </source>
</evidence>
<dbReference type="PRINTS" id="PR00695">
    <property type="entry name" value="CUNO2RDTASE"/>
</dbReference>
<keyword evidence="8" id="KW-0186">Copper</keyword>
<dbReference type="InterPro" id="IPR008972">
    <property type="entry name" value="Cupredoxin"/>
</dbReference>
<comment type="subunit">
    <text evidence="2">Homotrimer.</text>
</comment>
<evidence type="ECO:0000256" key="3">
    <source>
        <dbReference type="ARBA" id="ARBA00011882"/>
    </source>
</evidence>
<evidence type="ECO:0000313" key="12">
    <source>
        <dbReference type="EMBL" id="KKL70854.1"/>
    </source>
</evidence>